<keyword evidence="2" id="KW-0472">Membrane</keyword>
<evidence type="ECO:0008006" key="5">
    <source>
        <dbReference type="Google" id="ProtNLM"/>
    </source>
</evidence>
<keyword evidence="4" id="KW-1185">Reference proteome</keyword>
<evidence type="ECO:0000313" key="4">
    <source>
        <dbReference type="Proteomes" id="UP001501759"/>
    </source>
</evidence>
<keyword evidence="2" id="KW-1133">Transmembrane helix</keyword>
<evidence type="ECO:0000313" key="3">
    <source>
        <dbReference type="EMBL" id="GAA4995892.1"/>
    </source>
</evidence>
<dbReference type="Proteomes" id="UP001501759">
    <property type="component" value="Unassembled WGS sequence"/>
</dbReference>
<feature type="region of interest" description="Disordered" evidence="1">
    <location>
        <begin position="98"/>
        <end position="126"/>
    </location>
</feature>
<protein>
    <recommendedName>
        <fullName evidence="5">Integral membrane protein</fullName>
    </recommendedName>
</protein>
<organism evidence="3 4">
    <name type="scientific">Streptomyces siamensis</name>
    <dbReference type="NCBI Taxonomy" id="1274986"/>
    <lineage>
        <taxon>Bacteria</taxon>
        <taxon>Bacillati</taxon>
        <taxon>Actinomycetota</taxon>
        <taxon>Actinomycetes</taxon>
        <taxon>Kitasatosporales</taxon>
        <taxon>Streptomycetaceae</taxon>
        <taxon>Streptomyces</taxon>
    </lineage>
</organism>
<feature type="transmembrane region" description="Helical" evidence="2">
    <location>
        <begin position="36"/>
        <end position="57"/>
    </location>
</feature>
<proteinExistence type="predicted"/>
<keyword evidence="2" id="KW-0812">Transmembrane</keyword>
<reference evidence="4" key="1">
    <citation type="journal article" date="2019" name="Int. J. Syst. Evol. Microbiol.">
        <title>The Global Catalogue of Microorganisms (GCM) 10K type strain sequencing project: providing services to taxonomists for standard genome sequencing and annotation.</title>
        <authorList>
            <consortium name="The Broad Institute Genomics Platform"/>
            <consortium name="The Broad Institute Genome Sequencing Center for Infectious Disease"/>
            <person name="Wu L."/>
            <person name="Ma J."/>
        </authorList>
    </citation>
    <scope>NUCLEOTIDE SEQUENCE [LARGE SCALE GENOMIC DNA]</scope>
    <source>
        <strain evidence="4">JCM 18409</strain>
    </source>
</reference>
<sequence>MSQWDEGHTLAGWTGFAIATVGATGSGLGLCTGSALGLWGGLGVVLIGVLTTWALHLTGWGKPPGRRPVDEWGWRVRDLGARDGHPGCLGCRLAGRGRPAGVPARVSGDADRDGTGTGEAVTESAL</sequence>
<gene>
    <name evidence="3" type="ORF">GCM10023335_05310</name>
</gene>
<dbReference type="EMBL" id="BAABKB010000001">
    <property type="protein sequence ID" value="GAA4995892.1"/>
    <property type="molecule type" value="Genomic_DNA"/>
</dbReference>
<evidence type="ECO:0000256" key="1">
    <source>
        <dbReference type="SAM" id="MobiDB-lite"/>
    </source>
</evidence>
<name>A0ABP9IEP9_9ACTN</name>
<comment type="caution">
    <text evidence="3">The sequence shown here is derived from an EMBL/GenBank/DDBJ whole genome shotgun (WGS) entry which is preliminary data.</text>
</comment>
<dbReference type="NCBIfam" id="NF041681">
    <property type="entry name" value="HGxxPAAW"/>
    <property type="match status" value="1"/>
</dbReference>
<evidence type="ECO:0000256" key="2">
    <source>
        <dbReference type="SAM" id="Phobius"/>
    </source>
</evidence>
<feature type="transmembrane region" description="Helical" evidence="2">
    <location>
        <begin position="12"/>
        <end position="30"/>
    </location>
</feature>
<dbReference type="RefSeq" id="WP_425589164.1">
    <property type="nucleotide sequence ID" value="NZ_BAABKB010000001.1"/>
</dbReference>
<accession>A0ABP9IEP9</accession>